<dbReference type="Pfam" id="PF07690">
    <property type="entry name" value="MFS_1"/>
    <property type="match status" value="1"/>
</dbReference>
<feature type="transmembrane region" description="Helical" evidence="6">
    <location>
        <begin position="252"/>
        <end position="271"/>
    </location>
</feature>
<feature type="transmembrane region" description="Helical" evidence="6">
    <location>
        <begin position="12"/>
        <end position="33"/>
    </location>
</feature>
<keyword evidence="2" id="KW-0813">Transport</keyword>
<feature type="transmembrane region" description="Helical" evidence="6">
    <location>
        <begin position="221"/>
        <end position="240"/>
    </location>
</feature>
<dbReference type="eggNOG" id="COG2814">
    <property type="taxonomic scope" value="Bacteria"/>
</dbReference>
<evidence type="ECO:0000256" key="6">
    <source>
        <dbReference type="SAM" id="Phobius"/>
    </source>
</evidence>
<accession>V6J291</accession>
<comment type="subcellular location">
    <subcellularLocation>
        <location evidence="1">Cell membrane</location>
        <topology evidence="1">Multi-pass membrane protein</topology>
    </subcellularLocation>
</comment>
<dbReference type="InterPro" id="IPR011701">
    <property type="entry name" value="MFS"/>
</dbReference>
<dbReference type="GO" id="GO:0022857">
    <property type="term" value="F:transmembrane transporter activity"/>
    <property type="evidence" value="ECO:0007669"/>
    <property type="project" value="InterPro"/>
</dbReference>
<dbReference type="STRING" id="1395513.P343_14940"/>
<evidence type="ECO:0000256" key="1">
    <source>
        <dbReference type="ARBA" id="ARBA00004651"/>
    </source>
</evidence>
<dbReference type="Gene3D" id="1.20.1250.20">
    <property type="entry name" value="MFS general substrate transporter like domains"/>
    <property type="match status" value="1"/>
</dbReference>
<feature type="transmembrane region" description="Helical" evidence="6">
    <location>
        <begin position="370"/>
        <end position="390"/>
    </location>
</feature>
<sequence length="397" mass="44768">MMTWRRSIGNNVRYNYFYNFFSFFGVTALWVLYLTHRGMSLVEVGLLESIFHVSSFLFEVPSGALADRLSYRAVLILGRVCSMISSVILIFSHDFLWFAVGFIISAWSYNLNSGTIDALVYESLRNLGAEKKYISVSANINAIYEFADTLGVFIAGWLVNVYFEGVYWIQIVISLFAILAVVMMVEPDKSKIKQQSEKATGYFAILKNAASFLKENGQLRFLMIFFALFQGIAATYYFYFQSLVDKNGFKGFQISILMIVSAVFQIIGAKISPQIEKRAGQIMLINTFSFLLCVFLLVSFTNQLVVLIICFIGMNALIAISQPIFSNYFNELIPSSSRATLLSVSSMLFSVTMIILFPFTGWLIEKLNFSISFGLLGGVLLILLTVLLFLKKSFNKA</sequence>
<feature type="transmembrane region" description="Helical" evidence="6">
    <location>
        <begin position="97"/>
        <end position="121"/>
    </location>
</feature>
<dbReference type="AlphaFoldDB" id="V6J291"/>
<dbReference type="InterPro" id="IPR053160">
    <property type="entry name" value="MFS_DHA3_Transporter"/>
</dbReference>
<dbReference type="SUPFAM" id="SSF103473">
    <property type="entry name" value="MFS general substrate transporter"/>
    <property type="match status" value="1"/>
</dbReference>
<organism evidence="8 9">
    <name type="scientific">Sporolactobacillus laevolacticus DSM 442</name>
    <dbReference type="NCBI Taxonomy" id="1395513"/>
    <lineage>
        <taxon>Bacteria</taxon>
        <taxon>Bacillati</taxon>
        <taxon>Bacillota</taxon>
        <taxon>Bacilli</taxon>
        <taxon>Bacillales</taxon>
        <taxon>Sporolactobacillaceae</taxon>
        <taxon>Sporolactobacillus</taxon>
    </lineage>
</organism>
<protein>
    <submittedName>
        <fullName evidence="8">MFS transporter permease</fullName>
    </submittedName>
</protein>
<dbReference type="PROSITE" id="PS50850">
    <property type="entry name" value="MFS"/>
    <property type="match status" value="1"/>
</dbReference>
<dbReference type="InterPro" id="IPR020846">
    <property type="entry name" value="MFS_dom"/>
</dbReference>
<keyword evidence="4 6" id="KW-1133">Transmembrane helix</keyword>
<reference evidence="8 9" key="1">
    <citation type="journal article" date="2013" name="Genome Announc.">
        <title>Genome Sequence of Sporolactobacillus laevolacticus DSM442, an Efficient Polymer-Grade D-Lactate Producer from Agricultural Waste Cottonseed as a Nitrogen Source.</title>
        <authorList>
            <person name="Wang H."/>
            <person name="Wang L."/>
            <person name="Ju J."/>
            <person name="Yu B."/>
            <person name="Ma Y."/>
        </authorList>
    </citation>
    <scope>NUCLEOTIDE SEQUENCE [LARGE SCALE GENOMIC DNA]</scope>
    <source>
        <strain evidence="8 9">DSM 442</strain>
    </source>
</reference>
<dbReference type="PANTHER" id="PTHR23530">
    <property type="entry name" value="TRANSPORT PROTEIN-RELATED"/>
    <property type="match status" value="1"/>
</dbReference>
<evidence type="ECO:0000256" key="2">
    <source>
        <dbReference type="ARBA" id="ARBA00022448"/>
    </source>
</evidence>
<dbReference type="GO" id="GO:0005886">
    <property type="term" value="C:plasma membrane"/>
    <property type="evidence" value="ECO:0007669"/>
    <property type="project" value="UniProtKB-SubCell"/>
</dbReference>
<feature type="transmembrane region" description="Helical" evidence="6">
    <location>
        <begin position="165"/>
        <end position="185"/>
    </location>
</feature>
<dbReference type="Proteomes" id="UP000018296">
    <property type="component" value="Unassembled WGS sequence"/>
</dbReference>
<evidence type="ECO:0000259" key="7">
    <source>
        <dbReference type="PROSITE" id="PS50850"/>
    </source>
</evidence>
<feature type="transmembrane region" description="Helical" evidence="6">
    <location>
        <begin position="142"/>
        <end position="159"/>
    </location>
</feature>
<feature type="transmembrane region" description="Helical" evidence="6">
    <location>
        <begin position="306"/>
        <end position="329"/>
    </location>
</feature>
<feature type="transmembrane region" description="Helical" evidence="6">
    <location>
        <begin position="39"/>
        <end position="58"/>
    </location>
</feature>
<keyword evidence="3 6" id="KW-0812">Transmembrane</keyword>
<feature type="domain" description="Major facilitator superfamily (MFS) profile" evidence="7">
    <location>
        <begin position="1"/>
        <end position="395"/>
    </location>
</feature>
<evidence type="ECO:0000256" key="3">
    <source>
        <dbReference type="ARBA" id="ARBA00022692"/>
    </source>
</evidence>
<proteinExistence type="predicted"/>
<comment type="caution">
    <text evidence="8">The sequence shown here is derived from an EMBL/GenBank/DDBJ whole genome shotgun (WGS) entry which is preliminary data.</text>
</comment>
<dbReference type="EMBL" id="AWTC01000016">
    <property type="protein sequence ID" value="EST10874.1"/>
    <property type="molecule type" value="Genomic_DNA"/>
</dbReference>
<gene>
    <name evidence="8" type="ORF">P343_14940</name>
</gene>
<keyword evidence="5 6" id="KW-0472">Membrane</keyword>
<evidence type="ECO:0000256" key="4">
    <source>
        <dbReference type="ARBA" id="ARBA00022989"/>
    </source>
</evidence>
<evidence type="ECO:0000256" key="5">
    <source>
        <dbReference type="ARBA" id="ARBA00023136"/>
    </source>
</evidence>
<feature type="transmembrane region" description="Helical" evidence="6">
    <location>
        <begin position="283"/>
        <end position="300"/>
    </location>
</feature>
<dbReference type="InterPro" id="IPR036259">
    <property type="entry name" value="MFS_trans_sf"/>
</dbReference>
<feature type="transmembrane region" description="Helical" evidence="6">
    <location>
        <begin position="341"/>
        <end position="364"/>
    </location>
</feature>
<evidence type="ECO:0000313" key="9">
    <source>
        <dbReference type="Proteomes" id="UP000018296"/>
    </source>
</evidence>
<dbReference type="PATRIC" id="fig|1395513.3.peg.3034"/>
<dbReference type="RefSeq" id="WP_023511213.1">
    <property type="nucleotide sequence ID" value="NZ_AWTC01000016.1"/>
</dbReference>
<name>V6J291_9BACL</name>
<keyword evidence="9" id="KW-1185">Reference proteome</keyword>
<dbReference type="PANTHER" id="PTHR23530:SF1">
    <property type="entry name" value="PERMEASE, MAJOR FACILITATOR SUPERFAMILY-RELATED"/>
    <property type="match status" value="1"/>
</dbReference>
<evidence type="ECO:0000313" key="8">
    <source>
        <dbReference type="EMBL" id="EST10874.1"/>
    </source>
</evidence>